<proteinExistence type="predicted"/>
<keyword evidence="4 8" id="KW-0808">Transferase</keyword>
<sequence>MIYICLNSLSMQLLVFIIIYPLLWIISILPFRLLYIFSDFVYFIVYHIIGYRKKTVRENLLIAFPHLSDKERLDIEKKSFHHLCDMFLEMIKTISITDKQIEERFTYSNLEVYKDLEKKGKSITLLVSHYASYEWVISMNKKISHKGYGIYKQIKNPYFDKLVKKIRSRFKAYLITTKETKKTIAKNYKNEVLGVYGFASDQTPRWSDNMYWHTFFGQTTAIHYGAESLAKEFDMNMIYMKVRKVKRGYYEASFEVLTEDVKSVPNYKISEDFMSRVEKQIIEAPEYYLWTHKRWKHKKYD</sequence>
<keyword evidence="9" id="KW-1185">Reference proteome</keyword>
<dbReference type="AlphaFoldDB" id="A0A1M6H8Q9"/>
<keyword evidence="5 7" id="KW-0472">Membrane</keyword>
<comment type="subcellular location">
    <subcellularLocation>
        <location evidence="1">Cell inner membrane</location>
    </subcellularLocation>
</comment>
<dbReference type="GO" id="GO:0016746">
    <property type="term" value="F:acyltransferase activity"/>
    <property type="evidence" value="ECO:0007669"/>
    <property type="project" value="UniProtKB-KW"/>
</dbReference>
<evidence type="ECO:0000256" key="6">
    <source>
        <dbReference type="ARBA" id="ARBA00023315"/>
    </source>
</evidence>
<feature type="transmembrane region" description="Helical" evidence="7">
    <location>
        <begin position="9"/>
        <end position="27"/>
    </location>
</feature>
<keyword evidence="3" id="KW-0997">Cell inner membrane</keyword>
<dbReference type="CDD" id="cd07984">
    <property type="entry name" value="LPLAT_LABLAT-like"/>
    <property type="match status" value="1"/>
</dbReference>
<evidence type="ECO:0000256" key="1">
    <source>
        <dbReference type="ARBA" id="ARBA00004533"/>
    </source>
</evidence>
<evidence type="ECO:0000256" key="3">
    <source>
        <dbReference type="ARBA" id="ARBA00022519"/>
    </source>
</evidence>
<evidence type="ECO:0000313" key="9">
    <source>
        <dbReference type="Proteomes" id="UP000184488"/>
    </source>
</evidence>
<name>A0A1M6H8Q9_9FLAO</name>
<dbReference type="PANTHER" id="PTHR30606:SF10">
    <property type="entry name" value="PHOSPHATIDYLINOSITOL MANNOSIDE ACYLTRANSFERASE"/>
    <property type="match status" value="1"/>
</dbReference>
<dbReference type="PIRSF" id="PIRSF026649">
    <property type="entry name" value="MsbB"/>
    <property type="match status" value="1"/>
</dbReference>
<organism evidence="8 9">
    <name type="scientific">Flavobacterium terrae</name>
    <dbReference type="NCBI Taxonomy" id="415425"/>
    <lineage>
        <taxon>Bacteria</taxon>
        <taxon>Pseudomonadati</taxon>
        <taxon>Bacteroidota</taxon>
        <taxon>Flavobacteriia</taxon>
        <taxon>Flavobacteriales</taxon>
        <taxon>Flavobacteriaceae</taxon>
        <taxon>Flavobacterium</taxon>
    </lineage>
</organism>
<evidence type="ECO:0000256" key="5">
    <source>
        <dbReference type="ARBA" id="ARBA00023136"/>
    </source>
</evidence>
<keyword evidence="6" id="KW-0012">Acyltransferase</keyword>
<keyword evidence="2" id="KW-1003">Cell membrane</keyword>
<evidence type="ECO:0000313" key="8">
    <source>
        <dbReference type="EMBL" id="SHJ18594.1"/>
    </source>
</evidence>
<evidence type="ECO:0000256" key="7">
    <source>
        <dbReference type="SAM" id="Phobius"/>
    </source>
</evidence>
<dbReference type="GO" id="GO:0005886">
    <property type="term" value="C:plasma membrane"/>
    <property type="evidence" value="ECO:0007669"/>
    <property type="project" value="UniProtKB-SubCell"/>
</dbReference>
<keyword evidence="7" id="KW-0812">Transmembrane</keyword>
<accession>A0A1M6H8Q9</accession>
<keyword evidence="7" id="KW-1133">Transmembrane helix</keyword>
<dbReference type="PANTHER" id="PTHR30606">
    <property type="entry name" value="LIPID A BIOSYNTHESIS LAUROYL ACYLTRANSFERASE"/>
    <property type="match status" value="1"/>
</dbReference>
<reference evidence="9" key="1">
    <citation type="submission" date="2016-11" db="EMBL/GenBank/DDBJ databases">
        <authorList>
            <person name="Varghese N."/>
            <person name="Submissions S."/>
        </authorList>
    </citation>
    <scope>NUCLEOTIDE SEQUENCE [LARGE SCALE GENOMIC DNA]</scope>
    <source>
        <strain evidence="9">DSM 18829</strain>
    </source>
</reference>
<gene>
    <name evidence="8" type="ORF">SAMN05444363_2929</name>
</gene>
<dbReference type="InterPro" id="IPR004960">
    <property type="entry name" value="LipA_acyltrans"/>
</dbReference>
<dbReference type="GO" id="GO:0009247">
    <property type="term" value="P:glycolipid biosynthetic process"/>
    <property type="evidence" value="ECO:0007669"/>
    <property type="project" value="UniProtKB-ARBA"/>
</dbReference>
<dbReference type="Proteomes" id="UP000184488">
    <property type="component" value="Unassembled WGS sequence"/>
</dbReference>
<dbReference type="Pfam" id="PF03279">
    <property type="entry name" value="Lip_A_acyltrans"/>
    <property type="match status" value="1"/>
</dbReference>
<evidence type="ECO:0000256" key="4">
    <source>
        <dbReference type="ARBA" id="ARBA00022679"/>
    </source>
</evidence>
<dbReference type="STRING" id="415425.SAMN05444363_2929"/>
<protein>
    <submittedName>
        <fullName evidence="8">KDO2-lipid IV(A) lauroyltransferase</fullName>
    </submittedName>
</protein>
<dbReference type="EMBL" id="FQZI01000007">
    <property type="protein sequence ID" value="SHJ18594.1"/>
    <property type="molecule type" value="Genomic_DNA"/>
</dbReference>
<evidence type="ECO:0000256" key="2">
    <source>
        <dbReference type="ARBA" id="ARBA00022475"/>
    </source>
</evidence>